<dbReference type="EMBL" id="HACG01005684">
    <property type="protein sequence ID" value="CEK52549.1"/>
    <property type="molecule type" value="Transcribed_RNA"/>
</dbReference>
<evidence type="ECO:0000313" key="1">
    <source>
        <dbReference type="EMBL" id="CEK52549.1"/>
    </source>
</evidence>
<organism evidence="1">
    <name type="scientific">Arion vulgaris</name>
    <dbReference type="NCBI Taxonomy" id="1028688"/>
    <lineage>
        <taxon>Eukaryota</taxon>
        <taxon>Metazoa</taxon>
        <taxon>Spiralia</taxon>
        <taxon>Lophotrochozoa</taxon>
        <taxon>Mollusca</taxon>
        <taxon>Gastropoda</taxon>
        <taxon>Heterobranchia</taxon>
        <taxon>Euthyneura</taxon>
        <taxon>Panpulmonata</taxon>
        <taxon>Eupulmonata</taxon>
        <taxon>Stylommatophora</taxon>
        <taxon>Helicina</taxon>
        <taxon>Arionoidea</taxon>
        <taxon>Arionidae</taxon>
        <taxon>Arion</taxon>
    </lineage>
</organism>
<sequence>MDRYTMHPREVMIYSSAPNNSGANQGCILAPTLFGKFFSLLLSHVFGSAEEGIFL</sequence>
<gene>
    <name evidence="1" type="primary">ORF17194</name>
</gene>
<feature type="non-terminal residue" evidence="1">
    <location>
        <position position="55"/>
    </location>
</feature>
<reference evidence="1" key="1">
    <citation type="submission" date="2014-12" db="EMBL/GenBank/DDBJ databases">
        <title>Insight into the proteome of Arion vulgaris.</title>
        <authorList>
            <person name="Aradska J."/>
            <person name="Bulat T."/>
            <person name="Smidak R."/>
            <person name="Sarate P."/>
            <person name="Gangsoo J."/>
            <person name="Sialana F."/>
            <person name="Bilban M."/>
            <person name="Lubec G."/>
        </authorList>
    </citation>
    <scope>NUCLEOTIDE SEQUENCE</scope>
    <source>
        <tissue evidence="1">Skin</tissue>
    </source>
</reference>
<evidence type="ECO:0008006" key="2">
    <source>
        <dbReference type="Google" id="ProtNLM"/>
    </source>
</evidence>
<dbReference type="AlphaFoldDB" id="A0A0B6Y8S1"/>
<accession>A0A0B6Y8S1</accession>
<protein>
    <recommendedName>
        <fullName evidence="2">Reverse transcriptase domain-containing protein</fullName>
    </recommendedName>
</protein>
<name>A0A0B6Y8S1_9EUPU</name>
<proteinExistence type="predicted"/>